<proteinExistence type="predicted"/>
<evidence type="ECO:0000313" key="2">
    <source>
        <dbReference type="Proteomes" id="UP000593737"/>
    </source>
</evidence>
<evidence type="ECO:0000313" key="1">
    <source>
        <dbReference type="EMBL" id="QPD03473.1"/>
    </source>
</evidence>
<dbReference type="InterPro" id="IPR030807">
    <property type="entry name" value="Methyltran_NanM"/>
</dbReference>
<organism evidence="1 2">
    <name type="scientific">Candidatus Nitrospira kreftii</name>
    <dbReference type="NCBI Taxonomy" id="2652173"/>
    <lineage>
        <taxon>Bacteria</taxon>
        <taxon>Pseudomonadati</taxon>
        <taxon>Nitrospirota</taxon>
        <taxon>Nitrospiria</taxon>
        <taxon>Nitrospirales</taxon>
        <taxon>Nitrospiraceae</taxon>
        <taxon>Nitrospira</taxon>
    </lineage>
</organism>
<dbReference type="InterPro" id="IPR029063">
    <property type="entry name" value="SAM-dependent_MTases_sf"/>
</dbReference>
<accession>A0A7S8FCS3</accession>
<dbReference type="KEGG" id="nkf:Nkreftii_001247"/>
<dbReference type="Proteomes" id="UP000593737">
    <property type="component" value="Chromosome"/>
</dbReference>
<dbReference type="SUPFAM" id="SSF53335">
    <property type="entry name" value="S-adenosyl-L-methionine-dependent methyltransferases"/>
    <property type="match status" value="1"/>
</dbReference>
<keyword evidence="1" id="KW-0489">Methyltransferase</keyword>
<dbReference type="NCBIfam" id="TIGR04371">
    <property type="entry name" value="methyltran_NanM"/>
    <property type="match status" value="1"/>
</dbReference>
<keyword evidence="1" id="KW-0808">Transferase</keyword>
<reference evidence="1 2" key="1">
    <citation type="journal article" date="2020" name="ISME J.">
        <title>Enrichment and physiological characterization of a novel comammox Nitrospira indicates ammonium inhibition of complete nitrification.</title>
        <authorList>
            <person name="Sakoula D."/>
            <person name="Koch H."/>
            <person name="Frank J."/>
            <person name="Jetten M.S.M."/>
            <person name="van Kessel M.A.H.J."/>
            <person name="Lucker S."/>
        </authorList>
    </citation>
    <scope>NUCLEOTIDE SEQUENCE [LARGE SCALE GENOMIC DNA]</scope>
    <source>
        <strain evidence="1">Comreactor17</strain>
    </source>
</reference>
<name>A0A7S8FCS3_9BACT</name>
<dbReference type="AlphaFoldDB" id="A0A7S8FCS3"/>
<protein>
    <submittedName>
        <fullName evidence="1">Putative sugar O-methyltransferase</fullName>
    </submittedName>
</protein>
<dbReference type="GO" id="GO:0008168">
    <property type="term" value="F:methyltransferase activity"/>
    <property type="evidence" value="ECO:0007669"/>
    <property type="project" value="UniProtKB-KW"/>
</dbReference>
<dbReference type="GO" id="GO:0032259">
    <property type="term" value="P:methylation"/>
    <property type="evidence" value="ECO:0007669"/>
    <property type="project" value="UniProtKB-KW"/>
</dbReference>
<gene>
    <name evidence="1" type="ORF">Nkreftii_001247</name>
</gene>
<dbReference type="EMBL" id="CP047423">
    <property type="protein sequence ID" value="QPD03473.1"/>
    <property type="molecule type" value="Genomic_DNA"/>
</dbReference>
<sequence>MANLSGPLTLSNPFTRFDLLGDKELFYSIVSDMIEHGGELAPSDHWNWKLGDWHAELPNDTTGYTAELFDRNYSQLKMMLNPWIGITGMKLVDEDSVARYECFLRSVEHLGLLPDDILSYGRANGWRETDLGTVMDVNLIRAFSDHQQAPRIAVCEVGGGYGRLAEVLMMGLWDSMHYVLVDAVPGSLMYAYLYVKTQLPHLQVGAYFKGDRYHENYDCYIMPAWHSHLLGSSSFDICVNIESMQEMEQHHVDYYLKLFDRLTTMDGQIYLSNARDYVFKGKWAIPNHWETVFLNNTPRSWTADHPTHILHKKSGDFSKRRSVLEGIFKQQVECWHKDRLIAEQKQHLSDRDRICAELQQTINSLNGESTKSEFPQAMRRILSRFIR</sequence>